<accession>A0A5C4MK11</accession>
<comment type="caution">
    <text evidence="3">The sequence shown here is derived from an EMBL/GenBank/DDBJ whole genome shotgun (WGS) entry which is preliminary data.</text>
</comment>
<dbReference type="EMBL" id="VDFR01000089">
    <property type="protein sequence ID" value="TNC43040.1"/>
    <property type="molecule type" value="Genomic_DNA"/>
</dbReference>
<evidence type="ECO:0000313" key="3">
    <source>
        <dbReference type="EMBL" id="TNC43040.1"/>
    </source>
</evidence>
<gene>
    <name evidence="3" type="ORF">FHE65_19435</name>
    <name evidence="2" type="ORF">FHE65_19720</name>
</gene>
<keyword evidence="1" id="KW-0812">Transmembrane</keyword>
<evidence type="ECO:0008006" key="5">
    <source>
        <dbReference type="Google" id="ProtNLM"/>
    </source>
</evidence>
<dbReference type="Proteomes" id="UP000306740">
    <property type="component" value="Unassembled WGS sequence"/>
</dbReference>
<feature type="transmembrane region" description="Helical" evidence="1">
    <location>
        <begin position="75"/>
        <end position="96"/>
    </location>
</feature>
<feature type="transmembrane region" description="Helical" evidence="1">
    <location>
        <begin position="42"/>
        <end position="63"/>
    </location>
</feature>
<keyword evidence="1" id="KW-1133">Transmembrane helix</keyword>
<evidence type="ECO:0000313" key="2">
    <source>
        <dbReference type="EMBL" id="TNC42876.1"/>
    </source>
</evidence>
<evidence type="ECO:0000313" key="4">
    <source>
        <dbReference type="Proteomes" id="UP000306740"/>
    </source>
</evidence>
<dbReference type="EMBL" id="VDFR01000090">
    <property type="protein sequence ID" value="TNC42876.1"/>
    <property type="molecule type" value="Genomic_DNA"/>
</dbReference>
<keyword evidence="1" id="KW-0472">Membrane</keyword>
<evidence type="ECO:0000256" key="1">
    <source>
        <dbReference type="SAM" id="Phobius"/>
    </source>
</evidence>
<protein>
    <recommendedName>
        <fullName evidence="5">ATP synthase protein I</fullName>
    </recommendedName>
</protein>
<feature type="transmembrane region" description="Helical" evidence="1">
    <location>
        <begin position="17"/>
        <end position="36"/>
    </location>
</feature>
<feature type="transmembrane region" description="Helical" evidence="1">
    <location>
        <begin position="108"/>
        <end position="128"/>
    </location>
</feature>
<name>A0A5C4MK11_9ACTN</name>
<dbReference type="RefSeq" id="WP_139087630.1">
    <property type="nucleotide sequence ID" value="NZ_VDFR01000089.1"/>
</dbReference>
<proteinExistence type="predicted"/>
<organism evidence="3 4">
    <name type="scientific">Mumia zhuanghuii</name>
    <dbReference type="NCBI Taxonomy" id="2585211"/>
    <lineage>
        <taxon>Bacteria</taxon>
        <taxon>Bacillati</taxon>
        <taxon>Actinomycetota</taxon>
        <taxon>Actinomycetes</taxon>
        <taxon>Propionibacteriales</taxon>
        <taxon>Nocardioidaceae</taxon>
        <taxon>Mumia</taxon>
    </lineage>
</organism>
<reference evidence="3 4" key="1">
    <citation type="submission" date="2019-05" db="EMBL/GenBank/DDBJ databases">
        <title>Mumia sp. nov., isolated from the intestinal contents of plateau pika (Ochotona curzoniae) in the Qinghai-Tibet plateau of China.</title>
        <authorList>
            <person name="Tian Z."/>
        </authorList>
    </citation>
    <scope>NUCLEOTIDE SEQUENCE [LARGE SCALE GENOMIC DNA]</scope>
    <source>
        <strain evidence="4">527</strain>
        <strain evidence="3">Z527</strain>
    </source>
</reference>
<sequence length="150" mass="15001">MTTTQRSDRPAARLPRVLAGVALGTGLVCVGVASLVSGSPGALGAAIGAVVVIAFFGVTAAVLGPLTRMATGSAMLVALMLYGTKVLVLLAAAVALSRSGLLGDGIDARALGVTIIVCTLVVTVLEVVSATTRRQPLYDLGSTPDLGEER</sequence>
<dbReference type="AlphaFoldDB" id="A0A5C4MK11"/>